<protein>
    <submittedName>
        <fullName evidence="1">Uncharacterized protein</fullName>
    </submittedName>
</protein>
<keyword evidence="2" id="KW-1185">Reference proteome</keyword>
<proteinExistence type="predicted"/>
<reference evidence="1" key="1">
    <citation type="submission" date="2023-04" db="EMBL/GenBank/DDBJ databases">
        <title>Black Yeasts Isolated from many extreme environments.</title>
        <authorList>
            <person name="Coleine C."/>
            <person name="Stajich J.E."/>
            <person name="Selbmann L."/>
        </authorList>
    </citation>
    <scope>NUCLEOTIDE SEQUENCE</scope>
    <source>
        <strain evidence="1">CCFEE 5312</strain>
    </source>
</reference>
<dbReference type="InterPro" id="IPR027417">
    <property type="entry name" value="P-loop_NTPase"/>
</dbReference>
<name>A0AAJ0DBC8_9PEZI</name>
<evidence type="ECO:0000313" key="1">
    <source>
        <dbReference type="EMBL" id="KAK3046878.1"/>
    </source>
</evidence>
<comment type="caution">
    <text evidence="1">The sequence shown here is derived from an EMBL/GenBank/DDBJ whole genome shotgun (WGS) entry which is preliminary data.</text>
</comment>
<evidence type="ECO:0000313" key="2">
    <source>
        <dbReference type="Proteomes" id="UP001271007"/>
    </source>
</evidence>
<sequence>MVTIQIVPLNRLGVEQAAEIQRLIARHIVLGPEQASLPDFRELLRGPLRDRVGVVIIDEIPLTKKWLEFRPDYAKVYELRGLLRQDTVRLGALATVSAETEKFVLDHCGFREVGDKPFQTKIIRSSVDRPDTTYIFKTISKEHADDFNMLYFLVDGAINEQGEATPRNIRKSLMFIDGR</sequence>
<dbReference type="Proteomes" id="UP001271007">
    <property type="component" value="Unassembled WGS sequence"/>
</dbReference>
<dbReference type="AlphaFoldDB" id="A0AAJ0DBC8"/>
<dbReference type="Gene3D" id="3.40.50.300">
    <property type="entry name" value="P-loop containing nucleotide triphosphate hydrolases"/>
    <property type="match status" value="1"/>
</dbReference>
<dbReference type="EMBL" id="JAWDJX010000076">
    <property type="protein sequence ID" value="KAK3046878.1"/>
    <property type="molecule type" value="Genomic_DNA"/>
</dbReference>
<organism evidence="1 2">
    <name type="scientific">Extremus antarcticus</name>
    <dbReference type="NCBI Taxonomy" id="702011"/>
    <lineage>
        <taxon>Eukaryota</taxon>
        <taxon>Fungi</taxon>
        <taxon>Dikarya</taxon>
        <taxon>Ascomycota</taxon>
        <taxon>Pezizomycotina</taxon>
        <taxon>Dothideomycetes</taxon>
        <taxon>Dothideomycetidae</taxon>
        <taxon>Mycosphaerellales</taxon>
        <taxon>Extremaceae</taxon>
        <taxon>Extremus</taxon>
    </lineage>
</organism>
<gene>
    <name evidence="1" type="ORF">LTR09_011681</name>
</gene>
<accession>A0AAJ0DBC8</accession>